<reference evidence="1 2" key="1">
    <citation type="submission" date="2024-09" db="EMBL/GenBank/DDBJ databases">
        <authorList>
            <person name="Sun Q."/>
            <person name="Mori K."/>
        </authorList>
    </citation>
    <scope>NUCLEOTIDE SEQUENCE [LARGE SCALE GENOMIC DNA]</scope>
    <source>
        <strain evidence="1 2">CCM 7468</strain>
    </source>
</reference>
<dbReference type="RefSeq" id="WP_377052675.1">
    <property type="nucleotide sequence ID" value="NZ_JBHLVZ010000060.1"/>
</dbReference>
<evidence type="ECO:0000313" key="1">
    <source>
        <dbReference type="EMBL" id="MFC0387335.1"/>
    </source>
</evidence>
<evidence type="ECO:0000313" key="2">
    <source>
        <dbReference type="Proteomes" id="UP001589789"/>
    </source>
</evidence>
<dbReference type="EMBL" id="JBHLVZ010000060">
    <property type="protein sequence ID" value="MFC0387335.1"/>
    <property type="molecule type" value="Genomic_DNA"/>
</dbReference>
<dbReference type="Proteomes" id="UP001589789">
    <property type="component" value="Unassembled WGS sequence"/>
</dbReference>
<keyword evidence="2" id="KW-1185">Reference proteome</keyword>
<organism evidence="1 2">
    <name type="scientific">Muricoccus vinaceus</name>
    <dbReference type="NCBI Taxonomy" id="424704"/>
    <lineage>
        <taxon>Bacteria</taxon>
        <taxon>Pseudomonadati</taxon>
        <taxon>Pseudomonadota</taxon>
        <taxon>Alphaproteobacteria</taxon>
        <taxon>Acetobacterales</taxon>
        <taxon>Roseomonadaceae</taxon>
        <taxon>Muricoccus</taxon>
    </lineage>
</organism>
<dbReference type="SUPFAM" id="SSF52309">
    <property type="entry name" value="N-(deoxy)ribosyltransferase-like"/>
    <property type="match status" value="1"/>
</dbReference>
<accession>A0ABV6IUQ1</accession>
<dbReference type="Pfam" id="PF05014">
    <property type="entry name" value="Nuc_deoxyrib_tr"/>
    <property type="match status" value="1"/>
</dbReference>
<comment type="caution">
    <text evidence="1">The sequence shown here is derived from an EMBL/GenBank/DDBJ whole genome shotgun (WGS) entry which is preliminary data.</text>
</comment>
<protein>
    <submittedName>
        <fullName evidence="1">Nucleoside 2-deoxyribosyltransferase</fullName>
    </submittedName>
</protein>
<dbReference type="InterPro" id="IPR051239">
    <property type="entry name" value="2'-dNMP_N-hydrolase"/>
</dbReference>
<name>A0ABV6IUQ1_9PROT</name>
<dbReference type="PANTHER" id="PTHR15364">
    <property type="entry name" value="2'-DEOXYNUCLEOSIDE 5'-PHOSPHATE N-HYDROLASE 1"/>
    <property type="match status" value="1"/>
</dbReference>
<proteinExistence type="predicted"/>
<dbReference type="InterPro" id="IPR007710">
    <property type="entry name" value="Nucleoside_deoxyribTrfase"/>
</dbReference>
<gene>
    <name evidence="1" type="ORF">ACFFIC_17550</name>
</gene>
<dbReference type="PANTHER" id="PTHR15364:SF0">
    <property type="entry name" value="2'-DEOXYNUCLEOSIDE 5'-PHOSPHATE N-HYDROLASE 1"/>
    <property type="match status" value="1"/>
</dbReference>
<sequence>MSVPPAEAPADVPAEIPAGTPAPGRTVYLAGDLVFRPDALSLFGRFRTICREAGLVGLAPLDGQEAVLGLAPGEETLLAIVAADRALMDRCDAGLFCLDPFRRAADMDPGTAVEIGYMFAQGKPLFGYTADGRGYPDKVAAYMRAAWGEPLRPRAPLGLGGASGGMEDADGILVHSEGMVQNGMTEGFIRFSGGRVFAHPDLEEAFRQAAMALAARLGPEANGPAT</sequence>
<dbReference type="Gene3D" id="3.40.50.450">
    <property type="match status" value="1"/>
</dbReference>